<accession>A0A516TL53</accession>
<evidence type="ECO:0000313" key="5">
    <source>
        <dbReference type="EMBL" id="QDQ41973.1"/>
    </source>
</evidence>
<dbReference type="AlphaFoldDB" id="A0A516TL53"/>
<dbReference type="InterPro" id="IPR023214">
    <property type="entry name" value="HAD_sf"/>
</dbReference>
<protein>
    <recommendedName>
        <fullName evidence="4">phosphoglycolate phosphatase</fullName>
        <ecNumber evidence="4">3.1.3.18</ecNumber>
    </recommendedName>
</protein>
<dbReference type="Gene3D" id="1.10.150.240">
    <property type="entry name" value="Putative phosphatase, domain 2"/>
    <property type="match status" value="1"/>
</dbReference>
<dbReference type="GO" id="GO:0008967">
    <property type="term" value="F:phosphoglycolate phosphatase activity"/>
    <property type="evidence" value="ECO:0007669"/>
    <property type="project" value="UniProtKB-EC"/>
</dbReference>
<gene>
    <name evidence="5" type="ORF">kam1_727</name>
</gene>
<dbReference type="SFLD" id="SFLDS00003">
    <property type="entry name" value="Haloacid_Dehalogenase"/>
    <property type="match status" value="1"/>
</dbReference>
<evidence type="ECO:0000256" key="4">
    <source>
        <dbReference type="ARBA" id="ARBA00013078"/>
    </source>
</evidence>
<dbReference type="Proteomes" id="UP000315925">
    <property type="component" value="Chromosome"/>
</dbReference>
<sequence length="209" mass="24358">MKKIQTVFLDWSGTLANDLPFVLKASNFIFGLYGKPKLSIEEFKETFFLPLKEFYKSYLPEVSFMEMNEHYHAIFQLFQVKIPLLPYALEFLEFCQKKQYQVILLSTIHQGHFIKQAKRLGIEQYFDRIYTEIDDKRIAIKQIIEKEKIDPQSTIFFGDMVHDIEAAHAGGILSAAVLTGYNSKKKLLLANPSFLFENLKEAMDRLESL</sequence>
<dbReference type="RefSeq" id="WP_143958251.1">
    <property type="nucleotide sequence ID" value="NZ_CP037899.1"/>
</dbReference>
<dbReference type="GO" id="GO:0006281">
    <property type="term" value="P:DNA repair"/>
    <property type="evidence" value="ECO:0007669"/>
    <property type="project" value="TreeGrafter"/>
</dbReference>
<organism evidence="5 6">
    <name type="scientific">Methylacidiphilum kamchatkense Kam1</name>
    <dbReference type="NCBI Taxonomy" id="1202785"/>
    <lineage>
        <taxon>Bacteria</taxon>
        <taxon>Pseudomonadati</taxon>
        <taxon>Verrucomicrobiota</taxon>
        <taxon>Methylacidiphilae</taxon>
        <taxon>Methylacidiphilales</taxon>
        <taxon>Methylacidiphilaceae</taxon>
        <taxon>Methylacidiphilum (ex Ratnadevi et al. 2023)</taxon>
    </lineage>
</organism>
<dbReference type="InterPro" id="IPR050155">
    <property type="entry name" value="HAD-like_hydrolase_sf"/>
</dbReference>
<dbReference type="KEGG" id="mkc:kam1_727"/>
<reference evidence="6" key="1">
    <citation type="submission" date="2019-03" db="EMBL/GenBank/DDBJ databases">
        <title>Complete genome of Methylacidiphilum kamchatkense Kam1.</title>
        <authorList>
            <person name="Kruse T."/>
            <person name="Murarilal Ratnadevi C."/>
            <person name="Erikstad H.-A."/>
            <person name="Birkeland N.-K."/>
        </authorList>
    </citation>
    <scope>NUCLEOTIDE SEQUENCE [LARGE SCALE GENOMIC DNA]</scope>
    <source>
        <strain evidence="6">kam1</strain>
    </source>
</reference>
<keyword evidence="5" id="KW-0378">Hydrolase</keyword>
<dbReference type="SFLD" id="SFLDG01129">
    <property type="entry name" value="C1.5:_HAD__Beta-PGM__Phosphata"/>
    <property type="match status" value="1"/>
</dbReference>
<name>A0A516TL53_9BACT</name>
<dbReference type="Pfam" id="PF13419">
    <property type="entry name" value="HAD_2"/>
    <property type="match status" value="1"/>
</dbReference>
<dbReference type="EC" id="3.1.3.18" evidence="4"/>
<evidence type="ECO:0000256" key="2">
    <source>
        <dbReference type="ARBA" id="ARBA00004818"/>
    </source>
</evidence>
<evidence type="ECO:0000256" key="1">
    <source>
        <dbReference type="ARBA" id="ARBA00000830"/>
    </source>
</evidence>
<dbReference type="EMBL" id="CP037899">
    <property type="protein sequence ID" value="QDQ41973.1"/>
    <property type="molecule type" value="Genomic_DNA"/>
</dbReference>
<comment type="pathway">
    <text evidence="2">Organic acid metabolism; glycolate biosynthesis; glycolate from 2-phosphoglycolate: step 1/1.</text>
</comment>
<proteinExistence type="inferred from homology"/>
<comment type="catalytic activity">
    <reaction evidence="1">
        <text>2-phosphoglycolate + H2O = glycolate + phosphate</text>
        <dbReference type="Rhea" id="RHEA:14369"/>
        <dbReference type="ChEBI" id="CHEBI:15377"/>
        <dbReference type="ChEBI" id="CHEBI:29805"/>
        <dbReference type="ChEBI" id="CHEBI:43474"/>
        <dbReference type="ChEBI" id="CHEBI:58033"/>
        <dbReference type="EC" id="3.1.3.18"/>
    </reaction>
</comment>
<dbReference type="InterPro" id="IPR023198">
    <property type="entry name" value="PGP-like_dom2"/>
</dbReference>
<comment type="similarity">
    <text evidence="3">Belongs to the HAD-like hydrolase superfamily. CbbY/CbbZ/Gph/YieH family.</text>
</comment>
<dbReference type="InterPro" id="IPR036412">
    <property type="entry name" value="HAD-like_sf"/>
</dbReference>
<dbReference type="PANTHER" id="PTHR43434">
    <property type="entry name" value="PHOSPHOGLYCOLATE PHOSPHATASE"/>
    <property type="match status" value="1"/>
</dbReference>
<dbReference type="GO" id="GO:0005829">
    <property type="term" value="C:cytosol"/>
    <property type="evidence" value="ECO:0007669"/>
    <property type="project" value="TreeGrafter"/>
</dbReference>
<dbReference type="InterPro" id="IPR041492">
    <property type="entry name" value="HAD_2"/>
</dbReference>
<dbReference type="PANTHER" id="PTHR43434:SF1">
    <property type="entry name" value="PHOSPHOGLYCOLATE PHOSPHATASE"/>
    <property type="match status" value="1"/>
</dbReference>
<dbReference type="SUPFAM" id="SSF56784">
    <property type="entry name" value="HAD-like"/>
    <property type="match status" value="1"/>
</dbReference>
<evidence type="ECO:0000256" key="3">
    <source>
        <dbReference type="ARBA" id="ARBA00006171"/>
    </source>
</evidence>
<dbReference type="Gene3D" id="3.40.50.1000">
    <property type="entry name" value="HAD superfamily/HAD-like"/>
    <property type="match status" value="1"/>
</dbReference>
<evidence type="ECO:0000313" key="6">
    <source>
        <dbReference type="Proteomes" id="UP000315925"/>
    </source>
</evidence>